<feature type="signal peptide" evidence="1">
    <location>
        <begin position="1"/>
        <end position="19"/>
    </location>
</feature>
<dbReference type="InterPro" id="IPR011460">
    <property type="entry name" value="Lcl_C"/>
</dbReference>
<reference evidence="4" key="1">
    <citation type="journal article" date="2019" name="Int. J. Syst. Evol. Microbiol.">
        <title>The Global Catalogue of Microorganisms (GCM) 10K type strain sequencing project: providing services to taxonomists for standard genome sequencing and annotation.</title>
        <authorList>
            <consortium name="The Broad Institute Genomics Platform"/>
            <consortium name="The Broad Institute Genome Sequencing Center for Infectious Disease"/>
            <person name="Wu L."/>
            <person name="Ma J."/>
        </authorList>
    </citation>
    <scope>NUCLEOTIDE SEQUENCE [LARGE SCALE GENOMIC DNA]</scope>
    <source>
        <strain evidence="4">NBRC 15640</strain>
    </source>
</reference>
<dbReference type="PANTHER" id="PTHR35812">
    <property type="entry name" value="LIPOPROTEIN"/>
    <property type="match status" value="1"/>
</dbReference>
<evidence type="ECO:0000259" key="2">
    <source>
        <dbReference type="Pfam" id="PF07603"/>
    </source>
</evidence>
<name>A0AAV5NZ33_9VIBR</name>
<dbReference type="Pfam" id="PF07603">
    <property type="entry name" value="Lcl_C"/>
    <property type="match status" value="1"/>
</dbReference>
<dbReference type="Proteomes" id="UP001156690">
    <property type="component" value="Unassembled WGS sequence"/>
</dbReference>
<evidence type="ECO:0000313" key="4">
    <source>
        <dbReference type="Proteomes" id="UP001156690"/>
    </source>
</evidence>
<feature type="domain" description="Lcl C-terminal" evidence="2">
    <location>
        <begin position="41"/>
        <end position="176"/>
    </location>
</feature>
<dbReference type="AlphaFoldDB" id="A0AAV5NZ33"/>
<dbReference type="PANTHER" id="PTHR35812:SF1">
    <property type="entry name" value="LIPOPROTEIN"/>
    <property type="match status" value="1"/>
</dbReference>
<accession>A0AAV5NZ33</accession>
<evidence type="ECO:0000313" key="3">
    <source>
        <dbReference type="EMBL" id="GLQ75945.1"/>
    </source>
</evidence>
<comment type="caution">
    <text evidence="3">The sequence shown here is derived from an EMBL/GenBank/DDBJ whole genome shotgun (WGS) entry which is preliminary data.</text>
</comment>
<keyword evidence="1" id="KW-0732">Signal</keyword>
<sequence>MKKWLISSVLLLTSVSAFAQICSSNISRSAPNSRFVVEDSGIVKDLKTGLTWMRCPVGKTWDAAQSSCNGKSAEFLWQPALQRANDIANSPLDSLYQFAGVTSWRLPNIKELQSLIEKGCHTPMLNSKAFPNFIDKDAVTTRTIWSSTPVGSGDAVLVFNTVHGEIYTQEPNKAGANYAIIMVADSK</sequence>
<proteinExistence type="predicted"/>
<evidence type="ECO:0000256" key="1">
    <source>
        <dbReference type="SAM" id="SignalP"/>
    </source>
</evidence>
<keyword evidence="4" id="KW-1185">Reference proteome</keyword>
<dbReference type="RefSeq" id="WP_126606814.1">
    <property type="nucleotide sequence ID" value="NZ_AP025145.1"/>
</dbReference>
<gene>
    <name evidence="3" type="ORF">GCM10007932_53080</name>
</gene>
<dbReference type="EMBL" id="BSNX01000075">
    <property type="protein sequence ID" value="GLQ75945.1"/>
    <property type="molecule type" value="Genomic_DNA"/>
</dbReference>
<protein>
    <recommendedName>
        <fullName evidence="2">Lcl C-terminal domain-containing protein</fullName>
    </recommendedName>
</protein>
<feature type="chain" id="PRO_5043943971" description="Lcl C-terminal domain-containing protein" evidence="1">
    <location>
        <begin position="20"/>
        <end position="187"/>
    </location>
</feature>
<organism evidence="3 4">
    <name type="scientific">Vibrio penaeicida</name>
    <dbReference type="NCBI Taxonomy" id="104609"/>
    <lineage>
        <taxon>Bacteria</taxon>
        <taxon>Pseudomonadati</taxon>
        <taxon>Pseudomonadota</taxon>
        <taxon>Gammaproteobacteria</taxon>
        <taxon>Vibrionales</taxon>
        <taxon>Vibrionaceae</taxon>
        <taxon>Vibrio</taxon>
    </lineage>
</organism>